<dbReference type="CDD" id="cd00167">
    <property type="entry name" value="SANT"/>
    <property type="match status" value="3"/>
</dbReference>
<comment type="caution">
    <text evidence="9">The sequence shown here is derived from an EMBL/GenBank/DDBJ whole genome shotgun (WGS) entry which is preliminary data.</text>
</comment>
<dbReference type="Gene3D" id="1.10.10.60">
    <property type="entry name" value="Homeodomain-like"/>
    <property type="match status" value="2"/>
</dbReference>
<dbReference type="InterPro" id="IPR017930">
    <property type="entry name" value="Myb_dom"/>
</dbReference>
<evidence type="ECO:0000256" key="2">
    <source>
        <dbReference type="ARBA" id="ARBA00023125"/>
    </source>
</evidence>
<evidence type="ECO:0000256" key="4">
    <source>
        <dbReference type="ARBA" id="ARBA00023242"/>
    </source>
</evidence>
<evidence type="ECO:0000313" key="9">
    <source>
        <dbReference type="EMBL" id="KAJ6243558.1"/>
    </source>
</evidence>
<dbReference type="InterPro" id="IPR051575">
    <property type="entry name" value="Myb-like_DNA-bd"/>
</dbReference>
<dbReference type="PROSITE" id="PS51294">
    <property type="entry name" value="HTH_MYB"/>
    <property type="match status" value="2"/>
</dbReference>
<evidence type="ECO:0000256" key="5">
    <source>
        <dbReference type="SAM" id="Coils"/>
    </source>
</evidence>
<proteinExistence type="predicted"/>
<evidence type="ECO:0000256" key="3">
    <source>
        <dbReference type="ARBA" id="ARBA00023163"/>
    </source>
</evidence>
<feature type="compositionally biased region" description="Basic residues" evidence="6">
    <location>
        <begin position="240"/>
        <end position="260"/>
    </location>
</feature>
<evidence type="ECO:0000256" key="1">
    <source>
        <dbReference type="ARBA" id="ARBA00023015"/>
    </source>
</evidence>
<evidence type="ECO:0000259" key="7">
    <source>
        <dbReference type="PROSITE" id="PS50090"/>
    </source>
</evidence>
<keyword evidence="5" id="KW-0175">Coiled coil</keyword>
<reference evidence="9" key="1">
    <citation type="submission" date="2022-08" db="EMBL/GenBank/DDBJ databases">
        <title>Novel sulfate-reducing endosymbionts in the free-living metamonad Anaeramoeba.</title>
        <authorList>
            <person name="Jerlstrom-Hultqvist J."/>
            <person name="Cepicka I."/>
            <person name="Gallot-Lavallee L."/>
            <person name="Salas-Leiva D."/>
            <person name="Curtis B.A."/>
            <person name="Zahonova K."/>
            <person name="Pipaliya S."/>
            <person name="Dacks J."/>
            <person name="Roger A.J."/>
        </authorList>
    </citation>
    <scope>NUCLEOTIDE SEQUENCE</scope>
    <source>
        <strain evidence="9">Schooner1</strain>
    </source>
</reference>
<dbReference type="Pfam" id="PF13921">
    <property type="entry name" value="Myb_DNA-bind_6"/>
    <property type="match status" value="1"/>
</dbReference>
<dbReference type="PANTHER" id="PTHR46621">
    <property type="entry name" value="SNRNA-ACTIVATING PROTEIN COMPLEX SUBUNIT 4"/>
    <property type="match status" value="1"/>
</dbReference>
<gene>
    <name evidence="9" type="ORF">M0813_21995</name>
</gene>
<name>A0ABQ8YG48_9EUKA</name>
<dbReference type="SMART" id="SM00717">
    <property type="entry name" value="SANT"/>
    <property type="match status" value="3"/>
</dbReference>
<feature type="region of interest" description="Disordered" evidence="6">
    <location>
        <begin position="337"/>
        <end position="358"/>
    </location>
</feature>
<feature type="domain" description="Myb-like" evidence="7">
    <location>
        <begin position="138"/>
        <end position="184"/>
    </location>
</feature>
<keyword evidence="1" id="KW-0805">Transcription regulation</keyword>
<evidence type="ECO:0000259" key="8">
    <source>
        <dbReference type="PROSITE" id="PS51294"/>
    </source>
</evidence>
<keyword evidence="3" id="KW-0804">Transcription</keyword>
<dbReference type="EMBL" id="JAOAOG010000168">
    <property type="protein sequence ID" value="KAJ6243558.1"/>
    <property type="molecule type" value="Genomic_DNA"/>
</dbReference>
<feature type="domain" description="HTH myb-type" evidence="8">
    <location>
        <begin position="189"/>
        <end position="239"/>
    </location>
</feature>
<feature type="domain" description="Myb-like" evidence="7">
    <location>
        <begin position="185"/>
        <end position="235"/>
    </location>
</feature>
<dbReference type="PROSITE" id="PS50090">
    <property type="entry name" value="MYB_LIKE"/>
    <property type="match status" value="3"/>
</dbReference>
<feature type="domain" description="Myb-like" evidence="7">
    <location>
        <begin position="81"/>
        <end position="132"/>
    </location>
</feature>
<dbReference type="PANTHER" id="PTHR46621:SF1">
    <property type="entry name" value="SNRNA-ACTIVATING PROTEIN COMPLEX SUBUNIT 4"/>
    <property type="match status" value="1"/>
</dbReference>
<feature type="region of interest" description="Disordered" evidence="6">
    <location>
        <begin position="237"/>
        <end position="283"/>
    </location>
</feature>
<evidence type="ECO:0000256" key="6">
    <source>
        <dbReference type="SAM" id="MobiDB-lite"/>
    </source>
</evidence>
<feature type="coiled-coil region" evidence="5">
    <location>
        <begin position="65"/>
        <end position="92"/>
    </location>
</feature>
<feature type="domain" description="HTH myb-type" evidence="8">
    <location>
        <begin position="133"/>
        <end position="188"/>
    </location>
</feature>
<keyword evidence="10" id="KW-1185">Reference proteome</keyword>
<sequence>MCSPRSSTVDMSVWVSGTTYTSKRVPSPPDSRIFLTVCPCFSNFSEITRARPFTDHPPLSSRKRRTQTTKSLQNLNTELKREKEHFTKWSKEDDEKLVELVGNSKIVEWDVIGTHFEQFSVTDCLKRFRFIKNITKCKGPWNKTEDDLLRYAIKKLGDSSWLNIASLVTGRNSKQCRERWCNQINPNINHSPFSLEEEELLIAKQLELGNKWSKIAKFFKGRPDNMLKNMWHSLCTQRKLNTKKNNKSKRRKQRNTRKTKSTGDLLTTRTTRSTRNTRSTRKRAREFENNKTILNIANETTDKIRKIKDGQTISNENIIKKEIISQNTTTIMATPSTTATTATTATPPPPTTTTTTTNTQINNQKIDQTETEIKTTQIDKQIPNSLNEQWSNINDEEISSIIQFNDSFLDDVSLNNPLYNSNNFEEINNLSDDPEFQQYYEEIFNLESEPFDSIPETFEDNSTPYFQNELLDDQKYDFY</sequence>
<accession>A0ABQ8YG48</accession>
<feature type="compositionally biased region" description="Low complexity" evidence="6">
    <location>
        <begin position="267"/>
        <end position="277"/>
    </location>
</feature>
<keyword evidence="4" id="KW-0539">Nucleus</keyword>
<dbReference type="InterPro" id="IPR009057">
    <property type="entry name" value="Homeodomain-like_sf"/>
</dbReference>
<dbReference type="Proteomes" id="UP001150062">
    <property type="component" value="Unassembled WGS sequence"/>
</dbReference>
<dbReference type="SUPFAM" id="SSF46689">
    <property type="entry name" value="Homeodomain-like"/>
    <property type="match status" value="2"/>
</dbReference>
<dbReference type="InterPro" id="IPR001005">
    <property type="entry name" value="SANT/Myb"/>
</dbReference>
<keyword evidence="2" id="KW-0238">DNA-binding</keyword>
<organism evidence="9 10">
    <name type="scientific">Anaeramoeba flamelloides</name>
    <dbReference type="NCBI Taxonomy" id="1746091"/>
    <lineage>
        <taxon>Eukaryota</taxon>
        <taxon>Metamonada</taxon>
        <taxon>Anaeramoebidae</taxon>
        <taxon>Anaeramoeba</taxon>
    </lineage>
</organism>
<protein>
    <submittedName>
        <fullName evidence="9">snRNA-activating protein complex subunit 4</fullName>
    </submittedName>
</protein>
<evidence type="ECO:0000313" key="10">
    <source>
        <dbReference type="Proteomes" id="UP001150062"/>
    </source>
</evidence>